<feature type="signal peptide" evidence="2">
    <location>
        <begin position="1"/>
        <end position="19"/>
    </location>
</feature>
<keyword evidence="1" id="KW-0802">TPR repeat</keyword>
<keyword evidence="4" id="KW-1185">Reference proteome</keyword>
<keyword evidence="2" id="KW-0732">Signal</keyword>
<dbReference type="Gene3D" id="3.40.30.10">
    <property type="entry name" value="Glutaredoxin"/>
    <property type="match status" value="1"/>
</dbReference>
<accession>A0A2T6C6P7</accession>
<dbReference type="OrthoDB" id="6398367at2"/>
<gene>
    <name evidence="3" type="ORF">C8N46_101583</name>
</gene>
<evidence type="ECO:0000256" key="1">
    <source>
        <dbReference type="PROSITE-ProRule" id="PRU00339"/>
    </source>
</evidence>
<dbReference type="InterPro" id="IPR011990">
    <property type="entry name" value="TPR-like_helical_dom_sf"/>
</dbReference>
<dbReference type="Pfam" id="PF14595">
    <property type="entry name" value="Thioredoxin_9"/>
    <property type="match status" value="1"/>
</dbReference>
<proteinExistence type="predicted"/>
<dbReference type="InterPro" id="IPR019734">
    <property type="entry name" value="TPR_rpt"/>
</dbReference>
<protein>
    <submittedName>
        <fullName evidence="3">Thiol-disulfide isomerase/thioredoxin</fullName>
    </submittedName>
</protein>
<dbReference type="PROSITE" id="PS50005">
    <property type="entry name" value="TPR"/>
    <property type="match status" value="1"/>
</dbReference>
<dbReference type="EMBL" id="QBKT01000001">
    <property type="protein sequence ID" value="PTX63973.1"/>
    <property type="molecule type" value="Genomic_DNA"/>
</dbReference>
<evidence type="ECO:0000313" key="4">
    <source>
        <dbReference type="Proteomes" id="UP000244090"/>
    </source>
</evidence>
<comment type="caution">
    <text evidence="3">The sequence shown here is derived from an EMBL/GenBank/DDBJ whole genome shotgun (WGS) entry which is preliminary data.</text>
</comment>
<evidence type="ECO:0000256" key="2">
    <source>
        <dbReference type="SAM" id="SignalP"/>
    </source>
</evidence>
<sequence length="294" mass="34218">MNRIFLCVMILFMCQFSLSQEINALSKDARGREMLLGEITKEGFTSNSFNTWFSKNYEAYQPDEAIVQKLQRKLKKYSITVFMGTWCGDSKREVPRLYKVLETANFPKEKLRIIGVNNARSSYKQGPNNEEKGMNIHRVPTIIVYNKKGKEVGRIVEHPVESLEADLLLICKKKSYQHHYQIVTQLHKLFKKKGTDYIKENSEKITRNLQSYSNSFKELNTYGYVLLYAKEFEKAIATFTINTQLFPNTKNSFDSLAEAYFTIKDYKNATKYYTKVLSIDANDENAKNMLAKMQ</sequence>
<dbReference type="CDD" id="cd02947">
    <property type="entry name" value="TRX_family"/>
    <property type="match status" value="1"/>
</dbReference>
<dbReference type="SUPFAM" id="SSF48452">
    <property type="entry name" value="TPR-like"/>
    <property type="match status" value="1"/>
</dbReference>
<dbReference type="Gene3D" id="1.25.40.10">
    <property type="entry name" value="Tetratricopeptide repeat domain"/>
    <property type="match status" value="1"/>
</dbReference>
<dbReference type="Proteomes" id="UP000244090">
    <property type="component" value="Unassembled WGS sequence"/>
</dbReference>
<feature type="repeat" description="TPR" evidence="1">
    <location>
        <begin position="250"/>
        <end position="283"/>
    </location>
</feature>
<dbReference type="AlphaFoldDB" id="A0A2T6C6P7"/>
<dbReference type="GO" id="GO:0016853">
    <property type="term" value="F:isomerase activity"/>
    <property type="evidence" value="ECO:0007669"/>
    <property type="project" value="UniProtKB-KW"/>
</dbReference>
<dbReference type="RefSeq" id="WP_108113328.1">
    <property type="nucleotide sequence ID" value="NZ_QBKT01000001.1"/>
</dbReference>
<name>A0A2T6C6P7_9FLAO</name>
<keyword evidence="3" id="KW-0413">Isomerase</keyword>
<evidence type="ECO:0000313" key="3">
    <source>
        <dbReference type="EMBL" id="PTX63973.1"/>
    </source>
</evidence>
<dbReference type="SUPFAM" id="SSF52833">
    <property type="entry name" value="Thioredoxin-like"/>
    <property type="match status" value="1"/>
</dbReference>
<dbReference type="InterPro" id="IPR036249">
    <property type="entry name" value="Thioredoxin-like_sf"/>
</dbReference>
<organism evidence="3 4">
    <name type="scientific">Kordia periserrulae</name>
    <dbReference type="NCBI Taxonomy" id="701523"/>
    <lineage>
        <taxon>Bacteria</taxon>
        <taxon>Pseudomonadati</taxon>
        <taxon>Bacteroidota</taxon>
        <taxon>Flavobacteriia</taxon>
        <taxon>Flavobacteriales</taxon>
        <taxon>Flavobacteriaceae</taxon>
        <taxon>Kordia</taxon>
    </lineage>
</organism>
<feature type="chain" id="PRO_5015551839" evidence="2">
    <location>
        <begin position="20"/>
        <end position="294"/>
    </location>
</feature>
<reference evidence="3 4" key="1">
    <citation type="submission" date="2018-04" db="EMBL/GenBank/DDBJ databases">
        <title>Genomic Encyclopedia of Archaeal and Bacterial Type Strains, Phase II (KMG-II): from individual species to whole genera.</title>
        <authorList>
            <person name="Goeker M."/>
        </authorList>
    </citation>
    <scope>NUCLEOTIDE SEQUENCE [LARGE SCALE GENOMIC DNA]</scope>
    <source>
        <strain evidence="3 4">DSM 25731</strain>
    </source>
</reference>